<dbReference type="AlphaFoldDB" id="T1BLK2"/>
<keyword evidence="1" id="KW-0418">Kinase</keyword>
<dbReference type="PANTHER" id="PTHR40706">
    <property type="entry name" value="RIBOFLAVIN KINASE"/>
    <property type="match status" value="1"/>
</dbReference>
<reference evidence="1" key="2">
    <citation type="journal article" date="2014" name="ISME J.">
        <title>Microbial stratification in low pH oxic and suboxic macroscopic growths along an acid mine drainage.</title>
        <authorList>
            <person name="Mendez-Garcia C."/>
            <person name="Mesa V."/>
            <person name="Sprenger R.R."/>
            <person name="Richter M."/>
            <person name="Diez M.S."/>
            <person name="Solano J."/>
            <person name="Bargiela R."/>
            <person name="Golyshina O.V."/>
            <person name="Manteca A."/>
            <person name="Ramos J.L."/>
            <person name="Gallego J.R."/>
            <person name="Llorente I."/>
            <person name="Martins Dos Santos V.A."/>
            <person name="Jensen O.N."/>
            <person name="Pelaez A.I."/>
            <person name="Sanchez J."/>
            <person name="Ferrer M."/>
        </authorList>
    </citation>
    <scope>NUCLEOTIDE SEQUENCE</scope>
</reference>
<dbReference type="PANTHER" id="PTHR40706:SF1">
    <property type="entry name" value="RIBOFLAVIN KINASE"/>
    <property type="match status" value="1"/>
</dbReference>
<evidence type="ECO:0000313" key="1">
    <source>
        <dbReference type="EMBL" id="EQD54164.1"/>
    </source>
</evidence>
<accession>T1BLK2</accession>
<dbReference type="GO" id="GO:0016301">
    <property type="term" value="F:kinase activity"/>
    <property type="evidence" value="ECO:0007669"/>
    <property type="project" value="UniProtKB-KW"/>
</dbReference>
<dbReference type="EMBL" id="AUZY01006490">
    <property type="protein sequence ID" value="EQD54164.1"/>
    <property type="molecule type" value="Genomic_DNA"/>
</dbReference>
<dbReference type="InterPro" id="IPR036388">
    <property type="entry name" value="WH-like_DNA-bd_sf"/>
</dbReference>
<proteinExistence type="predicted"/>
<comment type="caution">
    <text evidence="1">The sequence shown here is derived from an EMBL/GenBank/DDBJ whole genome shotgun (WGS) entry which is preliminary data.</text>
</comment>
<sequence length="116" mass="12552">MSAGAPSTDRERSRLRSKGEELAVLKQLGLAGADRAPLELTSREVGERIGASQQAADRYLVALEKRGYLTRTLVGRRPKLALTSAGIDALRAEYHIYHRIFDGPARISFGGTVTSG</sequence>
<dbReference type="Gene3D" id="1.10.10.10">
    <property type="entry name" value="Winged helix-like DNA-binding domain superfamily/Winged helix DNA-binding domain"/>
    <property type="match status" value="1"/>
</dbReference>
<reference evidence="1" key="1">
    <citation type="submission" date="2013-08" db="EMBL/GenBank/DDBJ databases">
        <authorList>
            <person name="Mendez C."/>
            <person name="Richter M."/>
            <person name="Ferrer M."/>
            <person name="Sanchez J."/>
        </authorList>
    </citation>
    <scope>NUCLEOTIDE SEQUENCE</scope>
</reference>
<organism evidence="1">
    <name type="scientific">mine drainage metagenome</name>
    <dbReference type="NCBI Taxonomy" id="410659"/>
    <lineage>
        <taxon>unclassified sequences</taxon>
        <taxon>metagenomes</taxon>
        <taxon>ecological metagenomes</taxon>
    </lineage>
</organism>
<gene>
    <name evidence="1" type="ORF">B1B_09809</name>
</gene>
<name>T1BLK2_9ZZZZ</name>
<dbReference type="SUPFAM" id="SSF46785">
    <property type="entry name" value="Winged helix' DNA-binding domain"/>
    <property type="match status" value="1"/>
</dbReference>
<protein>
    <submittedName>
        <fullName evidence="1">Riboflavin kinase</fullName>
    </submittedName>
</protein>
<dbReference type="InterPro" id="IPR036390">
    <property type="entry name" value="WH_DNA-bd_sf"/>
</dbReference>
<keyword evidence="1" id="KW-0808">Transferase</keyword>
<feature type="non-terminal residue" evidence="1">
    <location>
        <position position="116"/>
    </location>
</feature>
<dbReference type="InterPro" id="IPR039063">
    <property type="entry name" value="RibK_CTP-dep"/>
</dbReference>